<feature type="transmembrane region" description="Helical" evidence="7">
    <location>
        <begin position="577"/>
        <end position="599"/>
    </location>
</feature>
<dbReference type="GO" id="GO:0006813">
    <property type="term" value="P:potassium ion transport"/>
    <property type="evidence" value="ECO:0007669"/>
    <property type="project" value="InterPro"/>
</dbReference>
<evidence type="ECO:0000256" key="2">
    <source>
        <dbReference type="ARBA" id="ARBA00022448"/>
    </source>
</evidence>
<dbReference type="SUPFAM" id="SSF116726">
    <property type="entry name" value="TrkA C-terminal domain-like"/>
    <property type="match status" value="2"/>
</dbReference>
<feature type="transmembrane region" description="Helical" evidence="7">
    <location>
        <begin position="51"/>
        <end position="70"/>
    </location>
</feature>
<dbReference type="AlphaFoldDB" id="A0A370QB08"/>
<accession>A0A370QB08</accession>
<dbReference type="PROSITE" id="PS51202">
    <property type="entry name" value="RCK_C"/>
    <property type="match status" value="2"/>
</dbReference>
<feature type="transmembrane region" description="Helical" evidence="7">
    <location>
        <begin position="90"/>
        <end position="119"/>
    </location>
</feature>
<dbReference type="EMBL" id="QRAO01000003">
    <property type="protein sequence ID" value="RDK85459.1"/>
    <property type="molecule type" value="Genomic_DNA"/>
</dbReference>
<evidence type="ECO:0000256" key="5">
    <source>
        <dbReference type="ARBA" id="ARBA00022989"/>
    </source>
</evidence>
<sequence length="603" mass="66121">MELPIILVFVIIGVTILLFVTEFFAIDKIAFLIIIALVLLQLTTPEEAISGFSNPAVITILSLMILAIGLEDNGVIQWLTLGIKKLKILPLLLLTPAFMVLSASISAFISTTAVVIIFIKIVSQLAEKYNFGTAKLLMPISFAGILGGSCTLMGTSTNLLVNSISKQQGVEAFSFFEFTQYGLIFLAIGIVFMTIAARFLPKRQATDLPHEYEIENYIFTVEISETSDLVGKTIKEVDFMAEDIATALKLIRNNNIINAPGIHVDLKAGDNLVLMGTFDNITEIVQQHELAINDRRRDAQKDVSTESDNKESDTMAYVELLILPGSKLIGSTLKHMRRMSLNGAYPIAIKKRKNLRNTKERLIRKDISDINIKSGDRLLVELQEQQLGKMYALENVAILNQHEYQPPVAFRRKITALLILLGVIGLAASGLLSILAASLTGVAALLLFRLITLENIYHRVNWQIIFLLAGMIPIGIALNNTGADSFISEQLMKLLQGQSPMIVIGLLFGATMLLSGFISNNATAIIMTPIAIAMASGFGLDVKTFVLAVLFGANFSFFTPVGYQTNTLIYSTGTYKFKHFVIIGGILSLILWVVGTLLLTNTL</sequence>
<organism evidence="9 10">
    <name type="scientific">Marinirhabdus gelatinilytica</name>
    <dbReference type="NCBI Taxonomy" id="1703343"/>
    <lineage>
        <taxon>Bacteria</taxon>
        <taxon>Pseudomonadati</taxon>
        <taxon>Bacteroidota</taxon>
        <taxon>Flavobacteriia</taxon>
        <taxon>Flavobacteriales</taxon>
        <taxon>Flavobacteriaceae</taxon>
    </lineage>
</organism>
<dbReference type="GO" id="GO:0008324">
    <property type="term" value="F:monoatomic cation transmembrane transporter activity"/>
    <property type="evidence" value="ECO:0007669"/>
    <property type="project" value="InterPro"/>
</dbReference>
<dbReference type="InterPro" id="IPR004680">
    <property type="entry name" value="Cit_transptr-like_dom"/>
</dbReference>
<dbReference type="Pfam" id="PF02080">
    <property type="entry name" value="TrkA_C"/>
    <property type="match status" value="1"/>
</dbReference>
<protein>
    <submittedName>
        <fullName evidence="9">Di/tricarboxylate transporter</fullName>
    </submittedName>
</protein>
<evidence type="ECO:0000313" key="10">
    <source>
        <dbReference type="Proteomes" id="UP000255317"/>
    </source>
</evidence>
<dbReference type="Proteomes" id="UP000255317">
    <property type="component" value="Unassembled WGS sequence"/>
</dbReference>
<evidence type="ECO:0000256" key="1">
    <source>
        <dbReference type="ARBA" id="ARBA00004141"/>
    </source>
</evidence>
<keyword evidence="4" id="KW-0677">Repeat</keyword>
<feature type="transmembrane region" description="Helical" evidence="7">
    <location>
        <begin position="6"/>
        <end position="39"/>
    </location>
</feature>
<feature type="transmembrane region" description="Helical" evidence="7">
    <location>
        <begin position="417"/>
        <end position="448"/>
    </location>
</feature>
<dbReference type="Gene3D" id="3.30.70.1450">
    <property type="entry name" value="Regulator of K+ conductance, C-terminal domain"/>
    <property type="match status" value="2"/>
</dbReference>
<feature type="transmembrane region" description="Helical" evidence="7">
    <location>
        <begin position="499"/>
        <end position="518"/>
    </location>
</feature>
<feature type="domain" description="RCK C-terminal" evidence="8">
    <location>
        <begin position="206"/>
        <end position="290"/>
    </location>
</feature>
<feature type="transmembrane region" description="Helical" evidence="7">
    <location>
        <begin position="460"/>
        <end position="478"/>
    </location>
</feature>
<comment type="caution">
    <text evidence="9">The sequence shown here is derived from an EMBL/GenBank/DDBJ whole genome shotgun (WGS) entry which is preliminary data.</text>
</comment>
<dbReference type="InterPro" id="IPR006037">
    <property type="entry name" value="RCK_C"/>
</dbReference>
<evidence type="ECO:0000256" key="4">
    <source>
        <dbReference type="ARBA" id="ARBA00022737"/>
    </source>
</evidence>
<keyword evidence="3 7" id="KW-0812">Transmembrane</keyword>
<comment type="subcellular location">
    <subcellularLocation>
        <location evidence="1">Membrane</location>
        <topology evidence="1">Multi-pass membrane protein</topology>
    </subcellularLocation>
</comment>
<dbReference type="PANTHER" id="PTHR43652">
    <property type="entry name" value="BASIC AMINO ACID ANTIPORTER YFCC-RELATED"/>
    <property type="match status" value="1"/>
</dbReference>
<dbReference type="OrthoDB" id="9765532at2"/>
<feature type="transmembrane region" description="Helical" evidence="7">
    <location>
        <begin position="545"/>
        <end position="565"/>
    </location>
</feature>
<evidence type="ECO:0000313" key="9">
    <source>
        <dbReference type="EMBL" id="RDK85459.1"/>
    </source>
</evidence>
<feature type="transmembrane region" description="Helical" evidence="7">
    <location>
        <begin position="140"/>
        <end position="161"/>
    </location>
</feature>
<dbReference type="GO" id="GO:0005886">
    <property type="term" value="C:plasma membrane"/>
    <property type="evidence" value="ECO:0007669"/>
    <property type="project" value="TreeGrafter"/>
</dbReference>
<dbReference type="InterPro" id="IPR036721">
    <property type="entry name" value="RCK_C_sf"/>
</dbReference>
<evidence type="ECO:0000256" key="6">
    <source>
        <dbReference type="ARBA" id="ARBA00023136"/>
    </source>
</evidence>
<keyword evidence="5 7" id="KW-1133">Transmembrane helix</keyword>
<gene>
    <name evidence="9" type="ORF">C8D94_103286</name>
</gene>
<feature type="domain" description="RCK C-terminal" evidence="8">
    <location>
        <begin position="303"/>
        <end position="396"/>
    </location>
</feature>
<dbReference type="InterPro" id="IPR051679">
    <property type="entry name" value="DASS-Related_Transporters"/>
</dbReference>
<dbReference type="RefSeq" id="WP_115123879.1">
    <property type="nucleotide sequence ID" value="NZ_QRAO01000003.1"/>
</dbReference>
<evidence type="ECO:0000256" key="7">
    <source>
        <dbReference type="SAM" id="Phobius"/>
    </source>
</evidence>
<proteinExistence type="predicted"/>
<keyword evidence="2" id="KW-0813">Transport</keyword>
<dbReference type="Pfam" id="PF03600">
    <property type="entry name" value="CitMHS"/>
    <property type="match status" value="1"/>
</dbReference>
<dbReference type="PANTHER" id="PTHR43652:SF2">
    <property type="entry name" value="BASIC AMINO ACID ANTIPORTER YFCC-RELATED"/>
    <property type="match status" value="1"/>
</dbReference>
<name>A0A370QB08_9FLAO</name>
<feature type="transmembrane region" description="Helical" evidence="7">
    <location>
        <begin position="181"/>
        <end position="200"/>
    </location>
</feature>
<evidence type="ECO:0000256" key="3">
    <source>
        <dbReference type="ARBA" id="ARBA00022692"/>
    </source>
</evidence>
<reference evidence="9 10" key="1">
    <citation type="submission" date="2018-07" db="EMBL/GenBank/DDBJ databases">
        <title>Genomic Encyclopedia of Type Strains, Phase IV (KMG-IV): sequencing the most valuable type-strain genomes for metagenomic binning, comparative biology and taxonomic classification.</title>
        <authorList>
            <person name="Goeker M."/>
        </authorList>
    </citation>
    <scope>NUCLEOTIDE SEQUENCE [LARGE SCALE GENOMIC DNA]</scope>
    <source>
        <strain evidence="9 10">DSM 101478</strain>
    </source>
</reference>
<evidence type="ECO:0000259" key="8">
    <source>
        <dbReference type="PROSITE" id="PS51202"/>
    </source>
</evidence>
<keyword evidence="6 7" id="KW-0472">Membrane</keyword>
<keyword evidence="10" id="KW-1185">Reference proteome</keyword>